<proteinExistence type="predicted"/>
<name>A0AAV4DXK3_9GAST</name>
<dbReference type="EMBL" id="BLXT01008455">
    <property type="protein sequence ID" value="GFO48939.1"/>
    <property type="molecule type" value="Genomic_DNA"/>
</dbReference>
<evidence type="ECO:0000313" key="2">
    <source>
        <dbReference type="Proteomes" id="UP000735302"/>
    </source>
</evidence>
<protein>
    <submittedName>
        <fullName evidence="1">Uncharacterized protein</fullName>
    </submittedName>
</protein>
<accession>A0AAV4DXK3</accession>
<dbReference type="Proteomes" id="UP000735302">
    <property type="component" value="Unassembled WGS sequence"/>
</dbReference>
<gene>
    <name evidence="1" type="ORF">PoB_007544400</name>
</gene>
<organism evidence="1 2">
    <name type="scientific">Plakobranchus ocellatus</name>
    <dbReference type="NCBI Taxonomy" id="259542"/>
    <lineage>
        <taxon>Eukaryota</taxon>
        <taxon>Metazoa</taxon>
        <taxon>Spiralia</taxon>
        <taxon>Lophotrochozoa</taxon>
        <taxon>Mollusca</taxon>
        <taxon>Gastropoda</taxon>
        <taxon>Heterobranchia</taxon>
        <taxon>Euthyneura</taxon>
        <taxon>Panpulmonata</taxon>
        <taxon>Sacoglossa</taxon>
        <taxon>Placobranchoidea</taxon>
        <taxon>Plakobranchidae</taxon>
        <taxon>Plakobranchus</taxon>
    </lineage>
</organism>
<reference evidence="1 2" key="1">
    <citation type="journal article" date="2021" name="Elife">
        <title>Chloroplast acquisition without the gene transfer in kleptoplastic sea slugs, Plakobranchus ocellatus.</title>
        <authorList>
            <person name="Maeda T."/>
            <person name="Takahashi S."/>
            <person name="Yoshida T."/>
            <person name="Shimamura S."/>
            <person name="Takaki Y."/>
            <person name="Nagai Y."/>
            <person name="Toyoda A."/>
            <person name="Suzuki Y."/>
            <person name="Arimoto A."/>
            <person name="Ishii H."/>
            <person name="Satoh N."/>
            <person name="Nishiyama T."/>
            <person name="Hasebe M."/>
            <person name="Maruyama T."/>
            <person name="Minagawa J."/>
            <person name="Obokata J."/>
            <person name="Shigenobu S."/>
        </authorList>
    </citation>
    <scope>NUCLEOTIDE SEQUENCE [LARGE SCALE GENOMIC DNA]</scope>
</reference>
<evidence type="ECO:0000313" key="1">
    <source>
        <dbReference type="EMBL" id="GFO48939.1"/>
    </source>
</evidence>
<dbReference type="AlphaFoldDB" id="A0AAV4DXK3"/>
<comment type="caution">
    <text evidence="1">The sequence shown here is derived from an EMBL/GenBank/DDBJ whole genome shotgun (WGS) entry which is preliminary data.</text>
</comment>
<sequence length="138" mass="15194">MGGREGTGESREVWLSVKLESVHGVERWTGEKGQVIPVKCRVRVLGREMGGREGTGDTREVWLSVRIESVYGVERCTAFGIPCNCSSSVTPDRIDLLAPRRLEPTPNVGKRAWDRTDFSANLCNASPPPNRALNSIVD</sequence>
<keyword evidence="2" id="KW-1185">Reference proteome</keyword>